<dbReference type="EMBL" id="JBCNJP010000008">
    <property type="protein sequence ID" value="KAK9074303.1"/>
    <property type="molecule type" value="Genomic_DNA"/>
</dbReference>
<feature type="compositionally biased region" description="Basic residues" evidence="2">
    <location>
        <begin position="7"/>
        <end position="17"/>
    </location>
</feature>
<comment type="similarity">
    <text evidence="1">Belongs to the ARG7 family.</text>
</comment>
<evidence type="ECO:0000256" key="1">
    <source>
        <dbReference type="ARBA" id="ARBA00006974"/>
    </source>
</evidence>
<dbReference type="PANTHER" id="PTHR31374">
    <property type="entry name" value="AUXIN-INDUCED PROTEIN-LIKE-RELATED"/>
    <property type="match status" value="1"/>
</dbReference>
<dbReference type="AlphaFoldDB" id="A0AAP0DNP7"/>
<dbReference type="InterPro" id="IPR003676">
    <property type="entry name" value="SAUR_fam"/>
</dbReference>
<reference evidence="3 4" key="1">
    <citation type="submission" date="2024-04" db="EMBL/GenBank/DDBJ databases">
        <title>The reference genome of an endangered Asteraceae, Deinandra increscens subsp. villosa, native to the Central Coast of California.</title>
        <authorList>
            <person name="Guilliams M."/>
            <person name="Hasenstab-Lehman K."/>
            <person name="Meyer R."/>
            <person name="Mcevoy S."/>
        </authorList>
    </citation>
    <scope>NUCLEOTIDE SEQUENCE [LARGE SCALE GENOMIC DNA]</scope>
    <source>
        <tissue evidence="3">Leaf</tissue>
    </source>
</reference>
<evidence type="ECO:0000313" key="4">
    <source>
        <dbReference type="Proteomes" id="UP001408789"/>
    </source>
</evidence>
<name>A0AAP0DNP7_9ASTR</name>
<gene>
    <name evidence="3" type="ORF">SSX86_006900</name>
</gene>
<comment type="caution">
    <text evidence="3">The sequence shown here is derived from an EMBL/GenBank/DDBJ whole genome shotgun (WGS) entry which is preliminary data.</text>
</comment>
<keyword evidence="4" id="KW-1185">Reference proteome</keyword>
<dbReference type="Proteomes" id="UP001408789">
    <property type="component" value="Unassembled WGS sequence"/>
</dbReference>
<evidence type="ECO:0000256" key="2">
    <source>
        <dbReference type="SAM" id="MobiDB-lite"/>
    </source>
</evidence>
<dbReference type="GO" id="GO:0009733">
    <property type="term" value="P:response to auxin"/>
    <property type="evidence" value="ECO:0007669"/>
    <property type="project" value="InterPro"/>
</dbReference>
<dbReference type="Pfam" id="PF02519">
    <property type="entry name" value="Auxin_inducible"/>
    <property type="match status" value="1"/>
</dbReference>
<evidence type="ECO:0008006" key="5">
    <source>
        <dbReference type="Google" id="ProtNLM"/>
    </source>
</evidence>
<accession>A0AAP0DNP7</accession>
<organism evidence="3 4">
    <name type="scientific">Deinandra increscens subsp. villosa</name>
    <dbReference type="NCBI Taxonomy" id="3103831"/>
    <lineage>
        <taxon>Eukaryota</taxon>
        <taxon>Viridiplantae</taxon>
        <taxon>Streptophyta</taxon>
        <taxon>Embryophyta</taxon>
        <taxon>Tracheophyta</taxon>
        <taxon>Spermatophyta</taxon>
        <taxon>Magnoliopsida</taxon>
        <taxon>eudicotyledons</taxon>
        <taxon>Gunneridae</taxon>
        <taxon>Pentapetalae</taxon>
        <taxon>asterids</taxon>
        <taxon>campanulids</taxon>
        <taxon>Asterales</taxon>
        <taxon>Asteraceae</taxon>
        <taxon>Asteroideae</taxon>
        <taxon>Heliantheae alliance</taxon>
        <taxon>Madieae</taxon>
        <taxon>Madiinae</taxon>
        <taxon>Deinandra</taxon>
    </lineage>
</organism>
<evidence type="ECO:0000313" key="3">
    <source>
        <dbReference type="EMBL" id="KAK9074303.1"/>
    </source>
</evidence>
<dbReference type="PANTHER" id="PTHR31374:SF29">
    <property type="entry name" value="SAUR-LIKE AUXIN-RESPONSIVE PROTEIN FAMILY"/>
    <property type="match status" value="1"/>
</dbReference>
<proteinExistence type="inferred from homology"/>
<protein>
    <recommendedName>
        <fullName evidence="5">Small auxin up regulated protein</fullName>
    </recommendedName>
</protein>
<sequence>MGTTTSSHRRRRKHSHSNSHSNHQVPKGCLAVRVGEPGGEQNRFVVPVMWFNHPLFVQLLQKAEEEYGFEQMGTIAIPCNVHHFRAVVSRIIHHNHHHGRRENVGCFRVWGG</sequence>
<feature type="region of interest" description="Disordered" evidence="2">
    <location>
        <begin position="1"/>
        <end position="27"/>
    </location>
</feature>